<evidence type="ECO:0000256" key="4">
    <source>
        <dbReference type="ARBA" id="ARBA00023004"/>
    </source>
</evidence>
<dbReference type="GO" id="GO:0051213">
    <property type="term" value="F:dioxygenase activity"/>
    <property type="evidence" value="ECO:0007669"/>
    <property type="project" value="UniProtKB-ARBA"/>
</dbReference>
<evidence type="ECO:0000256" key="2">
    <source>
        <dbReference type="ARBA" id="ARBA00022723"/>
    </source>
</evidence>
<dbReference type="AlphaFoldDB" id="A0AA41V7E9"/>
<keyword evidence="8" id="KW-1185">Reference proteome</keyword>
<reference evidence="7" key="1">
    <citation type="submission" date="2022-03" db="EMBL/GenBank/DDBJ databases">
        <title>A functionally conserved STORR gene fusion in Papaver species that diverged 16.8 million years ago.</title>
        <authorList>
            <person name="Catania T."/>
        </authorList>
    </citation>
    <scope>NUCLEOTIDE SEQUENCE</scope>
    <source>
        <strain evidence="7">S-191538</strain>
    </source>
</reference>
<organism evidence="7 8">
    <name type="scientific">Papaver nudicaule</name>
    <name type="common">Iceland poppy</name>
    <dbReference type="NCBI Taxonomy" id="74823"/>
    <lineage>
        <taxon>Eukaryota</taxon>
        <taxon>Viridiplantae</taxon>
        <taxon>Streptophyta</taxon>
        <taxon>Embryophyta</taxon>
        <taxon>Tracheophyta</taxon>
        <taxon>Spermatophyta</taxon>
        <taxon>Magnoliopsida</taxon>
        <taxon>Ranunculales</taxon>
        <taxon>Papaveraceae</taxon>
        <taxon>Papaveroideae</taxon>
        <taxon>Papaver</taxon>
    </lineage>
</organism>
<sequence length="367" mass="41505">MTHEPNYGREFLGDHETASYDRNKDMKEFEDTKAGVKGVVDAAAGGALSKIPRIFVRPDDELAEEEEELSVLKRCENGSKFETPVIDFGGVAWMNKNDAGYEEIVNEIRHASETWGFFQLINHGIPESVMDEMMKGVKRFHEQDAKVKKPMYSRDPNESMVYFDNHSHFHKARFAEWKDSLVCRMLSPDPINPKELPETFRDVMMEYTKHVVNLGDILTELLSEGLGLPGLDCTKKLDHIAHYYPACPEPQLTMGNGKHSDPTFFTVLLQDDIGGLQFVHQKFWVDVKPVPGSLLVNIGDLLQVISNERFKSAEHRVMANLVGPRISVASYFSGSKTTTKLYGLFKELVSGENDNNRSLSKCITILE</sequence>
<dbReference type="Gene3D" id="2.60.120.330">
    <property type="entry name" value="B-lactam Antibiotic, Isopenicillin N Synthase, Chain"/>
    <property type="match status" value="1"/>
</dbReference>
<dbReference type="EMBL" id="JAJJMA010135714">
    <property type="protein sequence ID" value="MCL7033546.1"/>
    <property type="molecule type" value="Genomic_DNA"/>
</dbReference>
<comment type="similarity">
    <text evidence="1 5">Belongs to the iron/ascorbate-dependent oxidoreductase family.</text>
</comment>
<dbReference type="PANTHER" id="PTHR10209:SF884">
    <property type="entry name" value="1-AMINOCYCLOPROPANE-1-CARBOXYLATE OXIDASE HOMOLOG 1-LIKE"/>
    <property type="match status" value="1"/>
</dbReference>
<feature type="domain" description="Fe2OG dioxygenase" evidence="6">
    <location>
        <begin position="235"/>
        <end position="335"/>
    </location>
</feature>
<name>A0AA41V7E9_PAPNU</name>
<dbReference type="InterPro" id="IPR005123">
    <property type="entry name" value="Oxoglu/Fe-dep_dioxygenase_dom"/>
</dbReference>
<dbReference type="InterPro" id="IPR027443">
    <property type="entry name" value="IPNS-like_sf"/>
</dbReference>
<evidence type="ECO:0000313" key="8">
    <source>
        <dbReference type="Proteomes" id="UP001177140"/>
    </source>
</evidence>
<dbReference type="Pfam" id="PF14226">
    <property type="entry name" value="DIOX_N"/>
    <property type="match status" value="1"/>
</dbReference>
<comment type="caution">
    <text evidence="7">The sequence shown here is derived from an EMBL/GenBank/DDBJ whole genome shotgun (WGS) entry which is preliminary data.</text>
</comment>
<dbReference type="InterPro" id="IPR026992">
    <property type="entry name" value="DIOX_N"/>
</dbReference>
<evidence type="ECO:0000256" key="5">
    <source>
        <dbReference type="RuleBase" id="RU003682"/>
    </source>
</evidence>
<dbReference type="InterPro" id="IPR044861">
    <property type="entry name" value="IPNS-like_FE2OG_OXY"/>
</dbReference>
<dbReference type="FunFam" id="2.60.120.330:FF:000005">
    <property type="entry name" value="1-aminocyclopropane-1-carboxylate oxidase homolog 1"/>
    <property type="match status" value="1"/>
</dbReference>
<evidence type="ECO:0000313" key="7">
    <source>
        <dbReference type="EMBL" id="MCL7033546.1"/>
    </source>
</evidence>
<keyword evidence="2 5" id="KW-0479">Metal-binding</keyword>
<dbReference type="Pfam" id="PF03171">
    <property type="entry name" value="2OG-FeII_Oxy"/>
    <property type="match status" value="1"/>
</dbReference>
<dbReference type="Proteomes" id="UP001177140">
    <property type="component" value="Unassembled WGS sequence"/>
</dbReference>
<protein>
    <recommendedName>
        <fullName evidence="6">Fe2OG dioxygenase domain-containing protein</fullName>
    </recommendedName>
</protein>
<dbReference type="GO" id="GO:0046872">
    <property type="term" value="F:metal ion binding"/>
    <property type="evidence" value="ECO:0007669"/>
    <property type="project" value="UniProtKB-KW"/>
</dbReference>
<gene>
    <name evidence="7" type="ORF">MKW94_023179</name>
</gene>
<dbReference type="PROSITE" id="PS51471">
    <property type="entry name" value="FE2OG_OXY"/>
    <property type="match status" value="1"/>
</dbReference>
<keyword evidence="4 5" id="KW-0408">Iron</keyword>
<accession>A0AA41V7E9</accession>
<proteinExistence type="inferred from homology"/>
<evidence type="ECO:0000256" key="1">
    <source>
        <dbReference type="ARBA" id="ARBA00008056"/>
    </source>
</evidence>
<dbReference type="SUPFAM" id="SSF51197">
    <property type="entry name" value="Clavaminate synthase-like"/>
    <property type="match status" value="1"/>
</dbReference>
<dbReference type="PANTHER" id="PTHR10209">
    <property type="entry name" value="OXIDOREDUCTASE, 2OG-FE II OXYGENASE FAMILY PROTEIN"/>
    <property type="match status" value="1"/>
</dbReference>
<evidence type="ECO:0000259" key="6">
    <source>
        <dbReference type="PROSITE" id="PS51471"/>
    </source>
</evidence>
<evidence type="ECO:0000256" key="3">
    <source>
        <dbReference type="ARBA" id="ARBA00023002"/>
    </source>
</evidence>
<keyword evidence="3 5" id="KW-0560">Oxidoreductase</keyword>